<keyword evidence="2" id="KW-1185">Reference proteome</keyword>
<dbReference type="EMBL" id="FNDN01000001">
    <property type="protein sequence ID" value="SDH11624.1"/>
    <property type="molecule type" value="Genomic_DNA"/>
</dbReference>
<proteinExistence type="predicted"/>
<gene>
    <name evidence="1" type="ORF">SAMN05444695_101205</name>
</gene>
<dbReference type="CDD" id="cd07821">
    <property type="entry name" value="PYR_PYL_RCAR_like"/>
    <property type="match status" value="1"/>
</dbReference>
<evidence type="ECO:0000313" key="2">
    <source>
        <dbReference type="Proteomes" id="UP000183263"/>
    </source>
</evidence>
<name>A0A1G7ZSH3_9NOCA</name>
<protein>
    <submittedName>
        <fullName evidence="1">Polyketide cyclase / dehydrase and lipid transport</fullName>
    </submittedName>
</protein>
<dbReference type="Gene3D" id="3.30.530.20">
    <property type="match status" value="1"/>
</dbReference>
<sequence>MSTVIWIVVVAVLAIGIGAGLCAFVLARGSRAGARFSADRVGEHRVDAFFEDGAAFAATVEVALDAPPEIAWELITRPDMFAWLPFVDGYDYARPSRDPGTGRTFRFLLYAMDETVLVGEAPREFVTAATGASLPVLGTVAQRFVVDAAATGGSRVRWTLAVTPRFLGFLPLRIAAPFVRPFLRLGLRGVVSRAEQDSRRRSAAPPPPSTP</sequence>
<evidence type="ECO:0000313" key="1">
    <source>
        <dbReference type="EMBL" id="SDH11624.1"/>
    </source>
</evidence>
<dbReference type="RefSeq" id="WP_072737924.1">
    <property type="nucleotide sequence ID" value="NZ_CP048813.1"/>
</dbReference>
<dbReference type="SUPFAM" id="SSF55961">
    <property type="entry name" value="Bet v1-like"/>
    <property type="match status" value="1"/>
</dbReference>
<dbReference type="AlphaFoldDB" id="A0A1G7ZSH3"/>
<accession>A0A1G7ZSH3</accession>
<dbReference type="Proteomes" id="UP000183263">
    <property type="component" value="Unassembled WGS sequence"/>
</dbReference>
<organism evidence="1 2">
    <name type="scientific">Rhodococcus triatomae</name>
    <dbReference type="NCBI Taxonomy" id="300028"/>
    <lineage>
        <taxon>Bacteria</taxon>
        <taxon>Bacillati</taxon>
        <taxon>Actinomycetota</taxon>
        <taxon>Actinomycetes</taxon>
        <taxon>Mycobacteriales</taxon>
        <taxon>Nocardiaceae</taxon>
        <taxon>Rhodococcus</taxon>
    </lineage>
</organism>
<dbReference type="Pfam" id="PF10604">
    <property type="entry name" value="Polyketide_cyc2"/>
    <property type="match status" value="1"/>
</dbReference>
<dbReference type="InterPro" id="IPR019587">
    <property type="entry name" value="Polyketide_cyclase/dehydratase"/>
</dbReference>
<reference evidence="1 2" key="1">
    <citation type="submission" date="2016-10" db="EMBL/GenBank/DDBJ databases">
        <authorList>
            <person name="de Groot N.N."/>
        </authorList>
    </citation>
    <scope>NUCLEOTIDE SEQUENCE [LARGE SCALE GENOMIC DNA]</scope>
    <source>
        <strain evidence="1 2">DSM 44892</strain>
    </source>
</reference>
<dbReference type="OrthoDB" id="4546998at2"/>
<dbReference type="InterPro" id="IPR023393">
    <property type="entry name" value="START-like_dom_sf"/>
</dbReference>